<dbReference type="InterPro" id="IPR036890">
    <property type="entry name" value="HATPase_C_sf"/>
</dbReference>
<evidence type="ECO:0000259" key="17">
    <source>
        <dbReference type="PROSITE" id="PS50885"/>
    </source>
</evidence>
<dbReference type="CDD" id="cd00082">
    <property type="entry name" value="HisKA"/>
    <property type="match status" value="1"/>
</dbReference>
<dbReference type="Pfam" id="PF00512">
    <property type="entry name" value="HisKA"/>
    <property type="match status" value="1"/>
</dbReference>
<dbReference type="EC" id="2.7.13.3" evidence="3"/>
<evidence type="ECO:0000256" key="12">
    <source>
        <dbReference type="ARBA" id="ARBA00023012"/>
    </source>
</evidence>
<keyword evidence="9 18" id="KW-0418">Kinase</keyword>
<dbReference type="GO" id="GO:0005886">
    <property type="term" value="C:plasma membrane"/>
    <property type="evidence" value="ECO:0007669"/>
    <property type="project" value="UniProtKB-SubCell"/>
</dbReference>
<dbReference type="InterPro" id="IPR005467">
    <property type="entry name" value="His_kinase_dom"/>
</dbReference>
<dbReference type="Pfam" id="PF02518">
    <property type="entry name" value="HATPase_c"/>
    <property type="match status" value="1"/>
</dbReference>
<evidence type="ECO:0000259" key="16">
    <source>
        <dbReference type="PROSITE" id="PS50112"/>
    </source>
</evidence>
<dbReference type="CDD" id="cd00130">
    <property type="entry name" value="PAS"/>
    <property type="match status" value="1"/>
</dbReference>
<organism evidence="18">
    <name type="scientific">bioreactor metagenome</name>
    <dbReference type="NCBI Taxonomy" id="1076179"/>
    <lineage>
        <taxon>unclassified sequences</taxon>
        <taxon>metagenomes</taxon>
        <taxon>ecological metagenomes</taxon>
    </lineage>
</organism>
<feature type="domain" description="Histidine kinase" evidence="15">
    <location>
        <begin position="552"/>
        <end position="756"/>
    </location>
</feature>
<dbReference type="SUPFAM" id="SSF55785">
    <property type="entry name" value="PYP-like sensor domain (PAS domain)"/>
    <property type="match status" value="1"/>
</dbReference>
<evidence type="ECO:0000313" key="18">
    <source>
        <dbReference type="EMBL" id="MPL58749.1"/>
    </source>
</evidence>
<dbReference type="EMBL" id="VSSQ01000007">
    <property type="protein sequence ID" value="MPL58749.1"/>
    <property type="molecule type" value="Genomic_DNA"/>
</dbReference>
<dbReference type="SUPFAM" id="SSF55874">
    <property type="entry name" value="ATPase domain of HSP90 chaperone/DNA topoisomerase II/histidine kinase"/>
    <property type="match status" value="1"/>
</dbReference>
<dbReference type="SUPFAM" id="SSF47384">
    <property type="entry name" value="Homodimeric domain of signal transducing histidine kinase"/>
    <property type="match status" value="1"/>
</dbReference>
<dbReference type="PANTHER" id="PTHR43065:SF46">
    <property type="entry name" value="C4-DICARBOXYLATE TRANSPORT SENSOR PROTEIN DCTB"/>
    <property type="match status" value="1"/>
</dbReference>
<proteinExistence type="predicted"/>
<feature type="transmembrane region" description="Helical" evidence="14">
    <location>
        <begin position="26"/>
        <end position="48"/>
    </location>
</feature>
<dbReference type="PANTHER" id="PTHR43065">
    <property type="entry name" value="SENSOR HISTIDINE KINASE"/>
    <property type="match status" value="1"/>
</dbReference>
<evidence type="ECO:0000256" key="6">
    <source>
        <dbReference type="ARBA" id="ARBA00022679"/>
    </source>
</evidence>
<dbReference type="Gene3D" id="6.10.340.10">
    <property type="match status" value="1"/>
</dbReference>
<dbReference type="InterPro" id="IPR033479">
    <property type="entry name" value="dCache_1"/>
</dbReference>
<dbReference type="AlphaFoldDB" id="A0A644SVL9"/>
<comment type="catalytic activity">
    <reaction evidence="1">
        <text>ATP + protein L-histidine = ADP + protein N-phospho-L-histidine.</text>
        <dbReference type="EC" id="2.7.13.3"/>
    </reaction>
</comment>
<protein>
    <recommendedName>
        <fullName evidence="3">histidine kinase</fullName>
        <ecNumber evidence="3">2.7.13.3</ecNumber>
    </recommendedName>
</protein>
<keyword evidence="10" id="KW-0067">ATP-binding</keyword>
<dbReference type="GO" id="GO:0000155">
    <property type="term" value="F:phosphorelay sensor kinase activity"/>
    <property type="evidence" value="ECO:0007669"/>
    <property type="project" value="InterPro"/>
</dbReference>
<evidence type="ECO:0000256" key="3">
    <source>
        <dbReference type="ARBA" id="ARBA00012438"/>
    </source>
</evidence>
<evidence type="ECO:0000256" key="9">
    <source>
        <dbReference type="ARBA" id="ARBA00022777"/>
    </source>
</evidence>
<dbReference type="InterPro" id="IPR036097">
    <property type="entry name" value="HisK_dim/P_sf"/>
</dbReference>
<keyword evidence="5" id="KW-0597">Phosphoprotein</keyword>
<comment type="caution">
    <text evidence="18">The sequence shown here is derived from an EMBL/GenBank/DDBJ whole genome shotgun (WGS) entry which is preliminary data.</text>
</comment>
<evidence type="ECO:0000256" key="1">
    <source>
        <dbReference type="ARBA" id="ARBA00000085"/>
    </source>
</evidence>
<dbReference type="PROSITE" id="PS50112">
    <property type="entry name" value="PAS"/>
    <property type="match status" value="1"/>
</dbReference>
<gene>
    <name evidence="18" type="primary">sasA_9</name>
    <name evidence="18" type="ORF">SDC9_04291</name>
</gene>
<evidence type="ECO:0000256" key="8">
    <source>
        <dbReference type="ARBA" id="ARBA00022741"/>
    </source>
</evidence>
<keyword evidence="6 18" id="KW-0808">Transferase</keyword>
<accession>A0A644SVL9</accession>
<evidence type="ECO:0000256" key="7">
    <source>
        <dbReference type="ARBA" id="ARBA00022692"/>
    </source>
</evidence>
<evidence type="ECO:0000256" key="5">
    <source>
        <dbReference type="ARBA" id="ARBA00022553"/>
    </source>
</evidence>
<evidence type="ECO:0000256" key="4">
    <source>
        <dbReference type="ARBA" id="ARBA00022475"/>
    </source>
</evidence>
<keyword evidence="11 14" id="KW-1133">Transmembrane helix</keyword>
<feature type="transmembrane region" description="Helical" evidence="14">
    <location>
        <begin position="296"/>
        <end position="318"/>
    </location>
</feature>
<evidence type="ECO:0000256" key="11">
    <source>
        <dbReference type="ARBA" id="ARBA00022989"/>
    </source>
</evidence>
<dbReference type="Gene3D" id="1.10.287.130">
    <property type="match status" value="1"/>
</dbReference>
<keyword evidence="12" id="KW-0902">Two-component regulatory system</keyword>
<keyword evidence="8" id="KW-0547">Nucleotide-binding</keyword>
<dbReference type="PROSITE" id="PS50109">
    <property type="entry name" value="HIS_KIN"/>
    <property type="match status" value="1"/>
</dbReference>
<keyword evidence="13 14" id="KW-0472">Membrane</keyword>
<dbReference type="InterPro" id="IPR035965">
    <property type="entry name" value="PAS-like_dom_sf"/>
</dbReference>
<name>A0A644SVL9_9ZZZZ</name>
<dbReference type="CDD" id="cd12914">
    <property type="entry name" value="PDC1_DGC_like"/>
    <property type="match status" value="1"/>
</dbReference>
<dbReference type="PRINTS" id="PR00344">
    <property type="entry name" value="BCTRLSENSOR"/>
</dbReference>
<dbReference type="GO" id="GO:0005524">
    <property type="term" value="F:ATP binding"/>
    <property type="evidence" value="ECO:0007669"/>
    <property type="project" value="UniProtKB-KW"/>
</dbReference>
<evidence type="ECO:0000256" key="10">
    <source>
        <dbReference type="ARBA" id="ARBA00022840"/>
    </source>
</evidence>
<dbReference type="InterPro" id="IPR003594">
    <property type="entry name" value="HATPase_dom"/>
</dbReference>
<dbReference type="SMART" id="SM00388">
    <property type="entry name" value="HisKA"/>
    <property type="match status" value="1"/>
</dbReference>
<dbReference type="PROSITE" id="PS50885">
    <property type="entry name" value="HAMP"/>
    <property type="match status" value="1"/>
</dbReference>
<reference evidence="18" key="1">
    <citation type="submission" date="2019-08" db="EMBL/GenBank/DDBJ databases">
        <authorList>
            <person name="Kucharzyk K."/>
            <person name="Murdoch R.W."/>
            <person name="Higgins S."/>
            <person name="Loffler F."/>
        </authorList>
    </citation>
    <scope>NUCLEOTIDE SEQUENCE</scope>
</reference>
<comment type="subcellular location">
    <subcellularLocation>
        <location evidence="2">Cell membrane</location>
        <topology evidence="2">Multi-pass membrane protein</topology>
    </subcellularLocation>
</comment>
<dbReference type="InterPro" id="IPR003661">
    <property type="entry name" value="HisK_dim/P_dom"/>
</dbReference>
<dbReference type="Gene3D" id="3.30.450.20">
    <property type="entry name" value="PAS domain"/>
    <property type="match status" value="2"/>
</dbReference>
<dbReference type="Pfam" id="PF02743">
    <property type="entry name" value="dCache_1"/>
    <property type="match status" value="1"/>
</dbReference>
<dbReference type="NCBIfam" id="TIGR00229">
    <property type="entry name" value="sensory_box"/>
    <property type="match status" value="1"/>
</dbReference>
<dbReference type="CDD" id="cd06225">
    <property type="entry name" value="HAMP"/>
    <property type="match status" value="1"/>
</dbReference>
<evidence type="ECO:0000256" key="2">
    <source>
        <dbReference type="ARBA" id="ARBA00004651"/>
    </source>
</evidence>
<feature type="domain" description="HAMP" evidence="17">
    <location>
        <begin position="320"/>
        <end position="376"/>
    </location>
</feature>
<evidence type="ECO:0000256" key="13">
    <source>
        <dbReference type="ARBA" id="ARBA00023136"/>
    </source>
</evidence>
<evidence type="ECO:0000256" key="14">
    <source>
        <dbReference type="SAM" id="Phobius"/>
    </source>
</evidence>
<dbReference type="Pfam" id="PF13426">
    <property type="entry name" value="PAS_9"/>
    <property type="match status" value="1"/>
</dbReference>
<dbReference type="SMART" id="SM00387">
    <property type="entry name" value="HATPase_c"/>
    <property type="match status" value="1"/>
</dbReference>
<dbReference type="InterPro" id="IPR000014">
    <property type="entry name" value="PAS"/>
</dbReference>
<sequence>MATAKQHLSRWFRHLIPASLEGRLRWGSFLLVVLPGVLFFLFFSTYVLPHEREEAIIRLEQGVSLRSKSITTWAINKGVKIRTLAGSESARGLDKTALAIDFQAALQVENIFNDLIFINSDGKTEVSINNLVNIDVSDSTYFKRALAGQATVAEVTMDPISSQWQLMVAAPVYSFDGGFSGAILGVMPLSAIDAVVRDVDVGRAGETYLLTETGMRFTAPRFVEEEGLVLKKDSCYLKPLDPQFAEVFSSDTSRVKSYINCQDKQVIGVQQPINELNWVIVGEIEEREMLAPVYGMLLNTSMIFFLVIFAVMPLTLVLTRTITRPLEYLLAGSESIKRLDYSYRIDSEQISNAPNELKQLCSTFNQMASTIKIHSKRLEEQISQRTQALGQIAEGLRQQNVIRRQIELSLLQSEEKYRMLFDRATDAIVIMEICDGGLPGRFIDVNEKTCQTLGYGKEELLALTPAQIGVQIKKSFELVEHPQDDDTNILLETEYVKKSGEVIPMEVNIRKLSLGDKQIYFAIGRDLSLRRKMDQEMARLERLNLVGEMAASIGHEVRNPMTTVRGFLQMLGRKKENASNAEYFKLMIEEIDRANSIITEFLSLAKNKTVELKQNNLNTIIRAIDPLLKADAIMDNKAVDLELGTIPEVYLDEKEIRQLIFNLVHNGLEAMPSRTRLVIRTYVENNEVVLAIQDEGSGIPAEILNKLGTPFVTTKEKGTGLGLAVCYSIANRHNATIVPESSPQGTTFYVRFKTFPI</sequence>
<evidence type="ECO:0000259" key="15">
    <source>
        <dbReference type="PROSITE" id="PS50109"/>
    </source>
</evidence>
<dbReference type="InterPro" id="IPR003660">
    <property type="entry name" value="HAMP_dom"/>
</dbReference>
<keyword evidence="4" id="KW-1003">Cell membrane</keyword>
<dbReference type="InterPro" id="IPR004358">
    <property type="entry name" value="Sig_transdc_His_kin-like_C"/>
</dbReference>
<keyword evidence="7 14" id="KW-0812">Transmembrane</keyword>
<dbReference type="Pfam" id="PF00672">
    <property type="entry name" value="HAMP"/>
    <property type="match status" value="1"/>
</dbReference>
<dbReference type="Gene3D" id="3.30.565.10">
    <property type="entry name" value="Histidine kinase-like ATPase, C-terminal domain"/>
    <property type="match status" value="1"/>
</dbReference>
<feature type="domain" description="PAS" evidence="16">
    <location>
        <begin position="413"/>
        <end position="461"/>
    </location>
</feature>